<evidence type="ECO:0000256" key="3">
    <source>
        <dbReference type="ARBA" id="ARBA00011233"/>
    </source>
</evidence>
<dbReference type="GO" id="GO:0008817">
    <property type="term" value="F:corrinoid adenosyltransferase activity"/>
    <property type="evidence" value="ECO:0007669"/>
    <property type="project" value="UniProtKB-UniRule"/>
</dbReference>
<dbReference type="Pfam" id="PF01923">
    <property type="entry name" value="Cob_adeno_trans"/>
    <property type="match status" value="1"/>
</dbReference>
<dbReference type="GO" id="GO:0009236">
    <property type="term" value="P:cobalamin biosynthetic process"/>
    <property type="evidence" value="ECO:0007669"/>
    <property type="project" value="UniProtKB-UniRule"/>
</dbReference>
<dbReference type="SUPFAM" id="SSF89028">
    <property type="entry name" value="Cobalamin adenosyltransferase-like"/>
    <property type="match status" value="1"/>
</dbReference>
<evidence type="ECO:0000313" key="19">
    <source>
        <dbReference type="Proteomes" id="UP000662873"/>
    </source>
</evidence>
<keyword evidence="7 15" id="KW-0808">Transferase</keyword>
<evidence type="ECO:0000313" key="18">
    <source>
        <dbReference type="EMBL" id="BBO24299.1"/>
    </source>
</evidence>
<feature type="domain" description="Cobalamin adenosyltransferase-like" evidence="17">
    <location>
        <begin position="3"/>
        <end position="165"/>
    </location>
</feature>
<dbReference type="GO" id="GO:0005524">
    <property type="term" value="F:ATP binding"/>
    <property type="evidence" value="ECO:0007669"/>
    <property type="project" value="UniProtKB-UniRule"/>
</dbReference>
<keyword evidence="6 15" id="KW-0169">Cobalamin biosynthesis</keyword>
<dbReference type="Proteomes" id="UP000662873">
    <property type="component" value="Chromosome"/>
</dbReference>
<dbReference type="InterPro" id="IPR036451">
    <property type="entry name" value="CblAdoTrfase-like_sf"/>
</dbReference>
<evidence type="ECO:0000256" key="7">
    <source>
        <dbReference type="ARBA" id="ARBA00022679"/>
    </source>
</evidence>
<reference evidence="18" key="1">
    <citation type="journal article" name="DNA Res.">
        <title>The physiological potential of anammox bacteria as revealed by their core genome structure.</title>
        <authorList>
            <person name="Okubo T."/>
            <person name="Toyoda A."/>
            <person name="Fukuhara K."/>
            <person name="Uchiyama I."/>
            <person name="Harigaya Y."/>
            <person name="Kuroiwa M."/>
            <person name="Suzuki T."/>
            <person name="Murakami Y."/>
            <person name="Suwa Y."/>
            <person name="Takami H."/>
        </authorList>
    </citation>
    <scope>NUCLEOTIDE SEQUENCE</scope>
    <source>
        <strain evidence="18">317325-2</strain>
    </source>
</reference>
<dbReference type="AlphaFoldDB" id="A0A809RA22"/>
<comment type="catalytic activity">
    <reaction evidence="14 15">
        <text>2 cob(II)alamin + reduced [electron-transfer flavoprotein] + 2 ATP = 2 adenosylcob(III)alamin + 2 triphosphate + oxidized [electron-transfer flavoprotein] + 3 H(+)</text>
        <dbReference type="Rhea" id="RHEA:28671"/>
        <dbReference type="Rhea" id="RHEA-COMP:10685"/>
        <dbReference type="Rhea" id="RHEA-COMP:10686"/>
        <dbReference type="ChEBI" id="CHEBI:15378"/>
        <dbReference type="ChEBI" id="CHEBI:16304"/>
        <dbReference type="ChEBI" id="CHEBI:18036"/>
        <dbReference type="ChEBI" id="CHEBI:18408"/>
        <dbReference type="ChEBI" id="CHEBI:30616"/>
        <dbReference type="ChEBI" id="CHEBI:57692"/>
        <dbReference type="ChEBI" id="CHEBI:58307"/>
        <dbReference type="EC" id="2.5.1.17"/>
    </reaction>
</comment>
<evidence type="ECO:0000256" key="6">
    <source>
        <dbReference type="ARBA" id="ARBA00022573"/>
    </source>
</evidence>
<dbReference type="InterPro" id="IPR016030">
    <property type="entry name" value="CblAdoTrfase-like"/>
</dbReference>
<dbReference type="NCBIfam" id="TIGR00636">
    <property type="entry name" value="PduO_Nterm"/>
    <property type="match status" value="1"/>
</dbReference>
<evidence type="ECO:0000256" key="10">
    <source>
        <dbReference type="ARBA" id="ARBA00031529"/>
    </source>
</evidence>
<evidence type="ECO:0000256" key="11">
    <source>
        <dbReference type="ARBA" id="ARBA00033334"/>
    </source>
</evidence>
<comment type="similarity">
    <text evidence="2 15">Belongs to the Cob(I)alamin adenosyltransferase family.</text>
</comment>
<evidence type="ECO:0000256" key="14">
    <source>
        <dbReference type="ARBA" id="ARBA00048692"/>
    </source>
</evidence>
<evidence type="ECO:0000256" key="1">
    <source>
        <dbReference type="ARBA" id="ARBA00005121"/>
    </source>
</evidence>
<dbReference type="KEGG" id="npy:NPRO_18940"/>
<dbReference type="UniPathway" id="UPA00148">
    <property type="reaction ID" value="UER00233"/>
</dbReference>
<comment type="subunit">
    <text evidence="3">Homotrimer.</text>
</comment>
<comment type="catalytic activity">
    <reaction evidence="13 15">
        <text>2 cob(II)yrinate a,c diamide + reduced [electron-transfer flavoprotein] + 2 ATP = 2 adenosylcob(III)yrinate a,c-diamide + 2 triphosphate + oxidized [electron-transfer flavoprotein] + 3 H(+)</text>
        <dbReference type="Rhea" id="RHEA:11528"/>
        <dbReference type="Rhea" id="RHEA-COMP:10685"/>
        <dbReference type="Rhea" id="RHEA-COMP:10686"/>
        <dbReference type="ChEBI" id="CHEBI:15378"/>
        <dbReference type="ChEBI" id="CHEBI:18036"/>
        <dbReference type="ChEBI" id="CHEBI:30616"/>
        <dbReference type="ChEBI" id="CHEBI:57692"/>
        <dbReference type="ChEBI" id="CHEBI:58307"/>
        <dbReference type="ChEBI" id="CHEBI:58503"/>
        <dbReference type="ChEBI" id="CHEBI:58537"/>
        <dbReference type="EC" id="2.5.1.17"/>
    </reaction>
</comment>
<evidence type="ECO:0000259" key="17">
    <source>
        <dbReference type="Pfam" id="PF01923"/>
    </source>
</evidence>
<accession>A0A809RA22</accession>
<feature type="region of interest" description="Disordered" evidence="16">
    <location>
        <begin position="1"/>
        <end position="24"/>
    </location>
</feature>
<dbReference type="PANTHER" id="PTHR12213:SF0">
    <property type="entry name" value="CORRINOID ADENOSYLTRANSFERASE MMAB"/>
    <property type="match status" value="1"/>
</dbReference>
<feature type="compositionally biased region" description="Gly residues" evidence="16">
    <location>
        <begin position="8"/>
        <end position="17"/>
    </location>
</feature>
<keyword evidence="8 15" id="KW-0547">Nucleotide-binding</keyword>
<dbReference type="InterPro" id="IPR029499">
    <property type="entry name" value="PduO-typ"/>
</dbReference>
<evidence type="ECO:0000256" key="4">
    <source>
        <dbReference type="ARBA" id="ARBA00012454"/>
    </source>
</evidence>
<dbReference type="EMBL" id="AP021858">
    <property type="protein sequence ID" value="BBO24299.1"/>
    <property type="molecule type" value="Genomic_DNA"/>
</dbReference>
<evidence type="ECO:0000256" key="13">
    <source>
        <dbReference type="ARBA" id="ARBA00048555"/>
    </source>
</evidence>
<evidence type="ECO:0000256" key="8">
    <source>
        <dbReference type="ARBA" id="ARBA00022741"/>
    </source>
</evidence>
<name>A0A809RA22_9BACT</name>
<dbReference type="EC" id="2.5.1.17" evidence="4 15"/>
<dbReference type="FunFam" id="1.20.1200.10:FF:000001">
    <property type="entry name" value="Cob(I)yrinic acid a,c-diamide adenosyltransferase"/>
    <property type="match status" value="1"/>
</dbReference>
<keyword evidence="9 15" id="KW-0067">ATP-binding</keyword>
<dbReference type="Gene3D" id="1.20.1200.10">
    <property type="entry name" value="Cobalamin adenosyltransferase-like"/>
    <property type="match status" value="1"/>
</dbReference>
<gene>
    <name evidence="18" type="ORF">NPRO_18940</name>
</gene>
<evidence type="ECO:0000256" key="12">
    <source>
        <dbReference type="ARBA" id="ARBA00033354"/>
    </source>
</evidence>
<evidence type="ECO:0000256" key="15">
    <source>
        <dbReference type="RuleBase" id="RU366026"/>
    </source>
</evidence>
<evidence type="ECO:0000256" key="5">
    <source>
        <dbReference type="ARBA" id="ARBA00020963"/>
    </source>
</evidence>
<sequence>MRIYTRTGDGGTTGLSGGERIPKSDPLMEAVGTVDELNAAVGVARAHLGQGDLADHLASVQGWLFELGAEVAAPQKKRHFFETLDDSHVQRLEQWIDEMAEGLEELRNFILPGGSKAASHLHLARAVCRRSERSIVELSQIESLRPVVLQFLNRLSDWLFVAAREANRQEGVEDSKWNTLGA</sequence>
<comment type="pathway">
    <text evidence="1 15">Cofactor biosynthesis; adenosylcobalamin biosynthesis; adenosylcobalamin from cob(II)yrinate a,c-diamide: step 2/7.</text>
</comment>
<evidence type="ECO:0000256" key="16">
    <source>
        <dbReference type="SAM" id="MobiDB-lite"/>
    </source>
</evidence>
<evidence type="ECO:0000256" key="9">
    <source>
        <dbReference type="ARBA" id="ARBA00022840"/>
    </source>
</evidence>
<proteinExistence type="inferred from homology"/>
<evidence type="ECO:0000256" key="2">
    <source>
        <dbReference type="ARBA" id="ARBA00007487"/>
    </source>
</evidence>
<dbReference type="PANTHER" id="PTHR12213">
    <property type="entry name" value="CORRINOID ADENOSYLTRANSFERASE"/>
    <property type="match status" value="1"/>
</dbReference>
<organism evidence="18 19">
    <name type="scientific">Candidatus Nitrosymbiomonas proteolyticus</name>
    <dbReference type="NCBI Taxonomy" id="2608984"/>
    <lineage>
        <taxon>Bacteria</taxon>
        <taxon>Bacillati</taxon>
        <taxon>Armatimonadota</taxon>
        <taxon>Armatimonadota incertae sedis</taxon>
        <taxon>Candidatus Nitrosymbiomonas</taxon>
    </lineage>
</organism>
<protein>
    <recommendedName>
        <fullName evidence="5 15">Corrinoid adenosyltransferase</fullName>
        <ecNumber evidence="4 15">2.5.1.17</ecNumber>
    </recommendedName>
    <alternativeName>
        <fullName evidence="10 15">Cob(II)alamin adenosyltransferase</fullName>
    </alternativeName>
    <alternativeName>
        <fullName evidence="12 15">Cob(II)yrinic acid a,c-diamide adenosyltransferase</fullName>
    </alternativeName>
    <alternativeName>
        <fullName evidence="11 15">Cobinamide/cobalamin adenosyltransferase</fullName>
    </alternativeName>
</protein>